<dbReference type="RefSeq" id="WP_346821605.1">
    <property type="nucleotide sequence ID" value="NZ_JBDKWZ010000006.1"/>
</dbReference>
<dbReference type="GO" id="GO:0009055">
    <property type="term" value="F:electron transfer activity"/>
    <property type="evidence" value="ECO:0007669"/>
    <property type="project" value="UniProtKB-UniRule"/>
</dbReference>
<protein>
    <recommendedName>
        <fullName evidence="6">FMN dependent NADH:quinone oxidoreductase</fullName>
        <ecNumber evidence="6">1.6.5.-</ecNumber>
    </recommendedName>
    <alternativeName>
        <fullName evidence="6">Azo-dye reductase</fullName>
    </alternativeName>
    <alternativeName>
        <fullName evidence="6">FMN-dependent NADH-azo compound oxidoreductase</fullName>
    </alternativeName>
    <alternativeName>
        <fullName evidence="6">FMN-dependent NADH-azoreductase</fullName>
        <ecNumber evidence="6">1.7.1.17</ecNumber>
    </alternativeName>
</protein>
<keyword evidence="1 6" id="KW-0285">Flavoprotein</keyword>
<evidence type="ECO:0000259" key="7">
    <source>
        <dbReference type="Pfam" id="PF02525"/>
    </source>
</evidence>
<dbReference type="GO" id="GO:0016655">
    <property type="term" value="F:oxidoreductase activity, acting on NAD(P)H, quinone or similar compound as acceptor"/>
    <property type="evidence" value="ECO:0007669"/>
    <property type="project" value="InterPro"/>
</dbReference>
<dbReference type="GO" id="GO:0016652">
    <property type="term" value="F:oxidoreductase activity, acting on NAD(P)H as acceptor"/>
    <property type="evidence" value="ECO:0007669"/>
    <property type="project" value="UniProtKB-UniRule"/>
</dbReference>
<comment type="subunit">
    <text evidence="6">Homodimer.</text>
</comment>
<dbReference type="InterPro" id="IPR003680">
    <property type="entry name" value="Flavodoxin_fold"/>
</dbReference>
<dbReference type="GO" id="GO:0010181">
    <property type="term" value="F:FMN binding"/>
    <property type="evidence" value="ECO:0007669"/>
    <property type="project" value="UniProtKB-UniRule"/>
</dbReference>
<comment type="function">
    <text evidence="6">Also exhibits azoreductase activity. Catalyzes the reductive cleavage of the azo bond in aromatic azo compounds to the corresponding amines.</text>
</comment>
<evidence type="ECO:0000256" key="3">
    <source>
        <dbReference type="ARBA" id="ARBA00023002"/>
    </source>
</evidence>
<dbReference type="PANTHER" id="PTHR43741">
    <property type="entry name" value="FMN-DEPENDENT NADH-AZOREDUCTASE 1"/>
    <property type="match status" value="1"/>
</dbReference>
<evidence type="ECO:0000313" key="8">
    <source>
        <dbReference type="EMBL" id="MEN7548829.1"/>
    </source>
</evidence>
<feature type="binding site" evidence="6">
    <location>
        <begin position="16"/>
        <end position="18"/>
    </location>
    <ligand>
        <name>FMN</name>
        <dbReference type="ChEBI" id="CHEBI:58210"/>
    </ligand>
</feature>
<comment type="caution">
    <text evidence="8">The sequence shown here is derived from an EMBL/GenBank/DDBJ whole genome shotgun (WGS) entry which is preliminary data.</text>
</comment>
<evidence type="ECO:0000256" key="5">
    <source>
        <dbReference type="ARBA" id="ARBA00048542"/>
    </source>
</evidence>
<evidence type="ECO:0000256" key="4">
    <source>
        <dbReference type="ARBA" id="ARBA00023027"/>
    </source>
</evidence>
<dbReference type="HAMAP" id="MF_01216">
    <property type="entry name" value="Azoreductase_type1"/>
    <property type="match status" value="1"/>
</dbReference>
<keyword evidence="9" id="KW-1185">Reference proteome</keyword>
<evidence type="ECO:0000256" key="2">
    <source>
        <dbReference type="ARBA" id="ARBA00022643"/>
    </source>
</evidence>
<comment type="similarity">
    <text evidence="6">Belongs to the azoreductase type 1 family.</text>
</comment>
<dbReference type="SUPFAM" id="SSF52218">
    <property type="entry name" value="Flavoproteins"/>
    <property type="match status" value="1"/>
</dbReference>
<reference evidence="8 9" key="1">
    <citation type="submission" date="2024-04" db="EMBL/GenBank/DDBJ databases">
        <title>Novel genus in family Flammeovirgaceae.</title>
        <authorList>
            <person name="Nguyen T.H."/>
            <person name="Vuong T.Q."/>
            <person name="Le H."/>
            <person name="Kim S.-G."/>
        </authorList>
    </citation>
    <scope>NUCLEOTIDE SEQUENCE [LARGE SCALE GENOMIC DNA]</scope>
    <source>
        <strain evidence="8 9">JCM 23209</strain>
    </source>
</reference>
<dbReference type="Gene3D" id="3.40.50.360">
    <property type="match status" value="1"/>
</dbReference>
<keyword evidence="4 6" id="KW-0520">NAD</keyword>
<keyword evidence="3 6" id="KW-0560">Oxidoreductase</keyword>
<organism evidence="8 9">
    <name type="scientific">Rapidithrix thailandica</name>
    <dbReference type="NCBI Taxonomy" id="413964"/>
    <lineage>
        <taxon>Bacteria</taxon>
        <taxon>Pseudomonadati</taxon>
        <taxon>Bacteroidota</taxon>
        <taxon>Cytophagia</taxon>
        <taxon>Cytophagales</taxon>
        <taxon>Flammeovirgaceae</taxon>
        <taxon>Rapidithrix</taxon>
    </lineage>
</organism>
<dbReference type="Pfam" id="PF02525">
    <property type="entry name" value="Flavodoxin_2"/>
    <property type="match status" value="1"/>
</dbReference>
<evidence type="ECO:0000313" key="9">
    <source>
        <dbReference type="Proteomes" id="UP001403385"/>
    </source>
</evidence>
<accession>A0AAW9S7B1</accession>
<comment type="function">
    <text evidence="6">Quinone reductase that provides resistance to thiol-specific stress caused by electrophilic quinones.</text>
</comment>
<sequence>MNNILVINASARSADSFSRSLSKEFITNWISKYPEDRIVQRDLGQTAIPHITEAWIEGAFKPKEHRTEKDQAALKVSDALVTELKAADIVVLATPMYNWSIPSVLKAYIDQVLRMNETLAINPETPENPYVGLLENKKAYFLLVRGGRGYEKGEFYQHMNFQTDYLKTVFKIIGISEIEVLSMNSAAMGGEHSKHSYEECCQKISGWIHRLN</sequence>
<feature type="domain" description="Flavodoxin-like fold" evidence="7">
    <location>
        <begin position="3"/>
        <end position="204"/>
    </location>
</feature>
<keyword evidence="2 6" id="KW-0288">FMN</keyword>
<dbReference type="InterPro" id="IPR029039">
    <property type="entry name" value="Flavoprotein-like_sf"/>
</dbReference>
<proteinExistence type="inferred from homology"/>
<evidence type="ECO:0000256" key="1">
    <source>
        <dbReference type="ARBA" id="ARBA00022630"/>
    </source>
</evidence>
<name>A0AAW9S7B1_9BACT</name>
<comment type="catalytic activity">
    <reaction evidence="6">
        <text>2 a quinone + NADH + H(+) = 2 a 1,4-benzosemiquinone + NAD(+)</text>
        <dbReference type="Rhea" id="RHEA:65952"/>
        <dbReference type="ChEBI" id="CHEBI:15378"/>
        <dbReference type="ChEBI" id="CHEBI:57540"/>
        <dbReference type="ChEBI" id="CHEBI:57945"/>
        <dbReference type="ChEBI" id="CHEBI:132124"/>
        <dbReference type="ChEBI" id="CHEBI:134225"/>
    </reaction>
</comment>
<dbReference type="InterPro" id="IPR023048">
    <property type="entry name" value="NADH:quinone_OxRdtase_FMN_depd"/>
</dbReference>
<evidence type="ECO:0000256" key="6">
    <source>
        <dbReference type="HAMAP-Rule" id="MF_01216"/>
    </source>
</evidence>
<dbReference type="EC" id="1.7.1.17" evidence="6"/>
<comment type="catalytic activity">
    <reaction evidence="5">
        <text>N,N-dimethyl-1,4-phenylenediamine + anthranilate + 2 NAD(+) = 2-(4-dimethylaminophenyl)diazenylbenzoate + 2 NADH + 2 H(+)</text>
        <dbReference type="Rhea" id="RHEA:55872"/>
        <dbReference type="ChEBI" id="CHEBI:15378"/>
        <dbReference type="ChEBI" id="CHEBI:15783"/>
        <dbReference type="ChEBI" id="CHEBI:16567"/>
        <dbReference type="ChEBI" id="CHEBI:57540"/>
        <dbReference type="ChEBI" id="CHEBI:57945"/>
        <dbReference type="ChEBI" id="CHEBI:71579"/>
        <dbReference type="EC" id="1.7.1.17"/>
    </reaction>
    <physiologicalReaction direction="right-to-left" evidence="5">
        <dbReference type="Rhea" id="RHEA:55874"/>
    </physiologicalReaction>
</comment>
<comment type="caution">
    <text evidence="6">Lacks conserved residue(s) required for the propagation of feature annotation.</text>
</comment>
<feature type="binding site" evidence="6">
    <location>
        <position position="10"/>
    </location>
    <ligand>
        <name>FMN</name>
        <dbReference type="ChEBI" id="CHEBI:58210"/>
    </ligand>
</feature>
<dbReference type="Proteomes" id="UP001403385">
    <property type="component" value="Unassembled WGS sequence"/>
</dbReference>
<comment type="cofactor">
    <cofactor evidence="6">
        <name>FMN</name>
        <dbReference type="ChEBI" id="CHEBI:58210"/>
    </cofactor>
    <text evidence="6">Binds 1 FMN per subunit.</text>
</comment>
<dbReference type="PANTHER" id="PTHR43741:SF2">
    <property type="entry name" value="FMN-DEPENDENT NADH:QUINONE OXIDOREDUCTASE"/>
    <property type="match status" value="1"/>
</dbReference>
<dbReference type="EC" id="1.6.5.-" evidence="6"/>
<dbReference type="AlphaFoldDB" id="A0AAW9S7B1"/>
<gene>
    <name evidence="6" type="primary">azoR</name>
    <name evidence="8" type="ORF">AAG747_12985</name>
</gene>
<dbReference type="EMBL" id="JBDKWZ010000006">
    <property type="protein sequence ID" value="MEN7548829.1"/>
    <property type="molecule type" value="Genomic_DNA"/>
</dbReference>
<dbReference type="InterPro" id="IPR050104">
    <property type="entry name" value="FMN-dep_NADH:Q_OxRdtase_AzoR1"/>
</dbReference>